<evidence type="ECO:0000256" key="1">
    <source>
        <dbReference type="ARBA" id="ARBA00029464"/>
    </source>
</evidence>
<dbReference type="Proteomes" id="UP000800200">
    <property type="component" value="Unassembled WGS sequence"/>
</dbReference>
<evidence type="ECO:0008006" key="4">
    <source>
        <dbReference type="Google" id="ProtNLM"/>
    </source>
</evidence>
<evidence type="ECO:0000313" key="2">
    <source>
        <dbReference type="EMBL" id="KAF2194299.1"/>
    </source>
</evidence>
<evidence type="ECO:0000313" key="3">
    <source>
        <dbReference type="Proteomes" id="UP000800200"/>
    </source>
</evidence>
<name>A0A6A6EU29_9PEZI</name>
<gene>
    <name evidence="2" type="ORF">K469DRAFT_734736</name>
</gene>
<dbReference type="Gene3D" id="3.40.50.1820">
    <property type="entry name" value="alpha/beta hydrolase"/>
    <property type="match status" value="1"/>
</dbReference>
<dbReference type="PANTHER" id="PTHR47751">
    <property type="entry name" value="SUPERFAMILY HYDROLASE, PUTATIVE (AFU_ORTHOLOGUE AFUA_2G16580)-RELATED"/>
    <property type="match status" value="1"/>
</dbReference>
<dbReference type="InterPro" id="IPR051411">
    <property type="entry name" value="Polyketide_trans_af380"/>
</dbReference>
<dbReference type="SUPFAM" id="SSF53474">
    <property type="entry name" value="alpha/beta-Hydrolases"/>
    <property type="match status" value="1"/>
</dbReference>
<accession>A0A6A6EU29</accession>
<organism evidence="2 3">
    <name type="scientific">Zopfia rhizophila CBS 207.26</name>
    <dbReference type="NCBI Taxonomy" id="1314779"/>
    <lineage>
        <taxon>Eukaryota</taxon>
        <taxon>Fungi</taxon>
        <taxon>Dikarya</taxon>
        <taxon>Ascomycota</taxon>
        <taxon>Pezizomycotina</taxon>
        <taxon>Dothideomycetes</taxon>
        <taxon>Dothideomycetes incertae sedis</taxon>
        <taxon>Zopfiaceae</taxon>
        <taxon>Zopfia</taxon>
    </lineage>
</organism>
<keyword evidence="3" id="KW-1185">Reference proteome</keyword>
<dbReference type="InterPro" id="IPR029058">
    <property type="entry name" value="AB_hydrolase_fold"/>
</dbReference>
<reference evidence="2" key="1">
    <citation type="journal article" date="2020" name="Stud. Mycol.">
        <title>101 Dothideomycetes genomes: a test case for predicting lifestyles and emergence of pathogens.</title>
        <authorList>
            <person name="Haridas S."/>
            <person name="Albert R."/>
            <person name="Binder M."/>
            <person name="Bloem J."/>
            <person name="Labutti K."/>
            <person name="Salamov A."/>
            <person name="Andreopoulos B."/>
            <person name="Baker S."/>
            <person name="Barry K."/>
            <person name="Bills G."/>
            <person name="Bluhm B."/>
            <person name="Cannon C."/>
            <person name="Castanera R."/>
            <person name="Culley D."/>
            <person name="Daum C."/>
            <person name="Ezra D."/>
            <person name="Gonzalez J."/>
            <person name="Henrissat B."/>
            <person name="Kuo A."/>
            <person name="Liang C."/>
            <person name="Lipzen A."/>
            <person name="Lutzoni F."/>
            <person name="Magnuson J."/>
            <person name="Mondo S."/>
            <person name="Nolan M."/>
            <person name="Ohm R."/>
            <person name="Pangilinan J."/>
            <person name="Park H.-J."/>
            <person name="Ramirez L."/>
            <person name="Alfaro M."/>
            <person name="Sun H."/>
            <person name="Tritt A."/>
            <person name="Yoshinaga Y."/>
            <person name="Zwiers L.-H."/>
            <person name="Turgeon B."/>
            <person name="Goodwin S."/>
            <person name="Spatafora J."/>
            <person name="Crous P."/>
            <person name="Grigoriev I."/>
        </authorList>
    </citation>
    <scope>NUCLEOTIDE SEQUENCE</scope>
    <source>
        <strain evidence="2">CBS 207.26</strain>
    </source>
</reference>
<dbReference type="OrthoDB" id="2498029at2759"/>
<comment type="similarity">
    <text evidence="1">Belongs to the polyketide transferase af380 family.</text>
</comment>
<protein>
    <recommendedName>
        <fullName evidence="4">Alpha/beta-hydrolase</fullName>
    </recommendedName>
</protein>
<dbReference type="AlphaFoldDB" id="A0A6A6EU29"/>
<dbReference type="PANTHER" id="PTHR47751:SF1">
    <property type="entry name" value="SUPERFAMILY HYDROLASE, PUTATIVE (AFU_ORTHOLOGUE AFUA_2G16580)-RELATED"/>
    <property type="match status" value="1"/>
</dbReference>
<dbReference type="EMBL" id="ML994612">
    <property type="protein sequence ID" value="KAF2194299.1"/>
    <property type="molecule type" value="Genomic_DNA"/>
</dbReference>
<sequence>MPCPINISFPLPPSPHPQNNSIKLAAHIYHPAPNSPDCSGIAIIICQLWISIKEQSLTNYARPRSLEDPVQRVEEIKSAVIYLTSRRDVKPEKVGVLGICASGGYAPRSSNDLPIKAIATSAAACVGTMARRGFNKDSSSMEILNTQLEAAARDRASDGTGEKVPIDLMANFDTFAYNGMIGPRPLLMITGTRAVTTMWYSEDGVVKAKEPKELLVIEGPTHADLYDHVDEAGAKLVEFFGKSLA</sequence>
<proteinExistence type="inferred from homology"/>